<name>F1T977_9FIRM</name>
<dbReference type="SUPFAM" id="SSF53807">
    <property type="entry name" value="Helical backbone' metal receptor"/>
    <property type="match status" value="1"/>
</dbReference>
<proteinExistence type="inferred from homology"/>
<dbReference type="CDD" id="cd01147">
    <property type="entry name" value="HemV-2"/>
    <property type="match status" value="1"/>
</dbReference>
<evidence type="ECO:0000256" key="1">
    <source>
        <dbReference type="ARBA" id="ARBA00008814"/>
    </source>
</evidence>
<dbReference type="EMBL" id="ACXX02000002">
    <property type="protein sequence ID" value="EGD49059.1"/>
    <property type="molecule type" value="Genomic_DNA"/>
</dbReference>
<dbReference type="OrthoDB" id="9787830at2"/>
<keyword evidence="4" id="KW-1185">Reference proteome</keyword>
<comment type="caution">
    <text evidence="3">The sequence shown here is derived from an EMBL/GenBank/DDBJ whole genome shotgun (WGS) entry which is preliminary data.</text>
</comment>
<feature type="domain" description="Fe/B12 periplasmic-binding" evidence="2">
    <location>
        <begin position="59"/>
        <end position="331"/>
    </location>
</feature>
<dbReference type="Pfam" id="PF01497">
    <property type="entry name" value="Peripla_BP_2"/>
    <property type="match status" value="1"/>
</dbReference>
<organism evidence="3 4">
    <name type="scientific">Ruminiclostridium papyrosolvens DSM 2782</name>
    <dbReference type="NCBI Taxonomy" id="588581"/>
    <lineage>
        <taxon>Bacteria</taxon>
        <taxon>Bacillati</taxon>
        <taxon>Bacillota</taxon>
        <taxon>Clostridia</taxon>
        <taxon>Eubacteriales</taxon>
        <taxon>Oscillospiraceae</taxon>
        <taxon>Ruminiclostridium</taxon>
    </lineage>
</organism>
<dbReference type="PROSITE" id="PS51257">
    <property type="entry name" value="PROKAR_LIPOPROTEIN"/>
    <property type="match status" value="1"/>
</dbReference>
<evidence type="ECO:0000313" key="3">
    <source>
        <dbReference type="EMBL" id="EGD49059.1"/>
    </source>
</evidence>
<dbReference type="PANTHER" id="PTHR30535">
    <property type="entry name" value="VITAMIN B12-BINDING PROTEIN"/>
    <property type="match status" value="1"/>
</dbReference>
<protein>
    <submittedName>
        <fullName evidence="3">Periplasmic binding protein</fullName>
    </submittedName>
</protein>
<accession>F1T977</accession>
<evidence type="ECO:0000259" key="2">
    <source>
        <dbReference type="PROSITE" id="PS50983"/>
    </source>
</evidence>
<dbReference type="AlphaFoldDB" id="F1T977"/>
<dbReference type="STRING" id="588581.Cpap_3488"/>
<sequence>MKTKFNNFIVLTMFVIIIVTSFAGCGNSGLKEAEKSHVKTRIVVDALKRKVEIPEKVDRVVPLANALRMMCYAQAQELVVGVEKGEKEKTLVKAYNWVNYDVWKGLPVVGEGGSGGYTPYVEEILKVNPDVIICAYAKEDAEKLQEKTGIPVVAINSGNLFEDDYDESLRIIGEVCHKEDRCKEVIKYIQTIQDDLNNRTKDIKDEDKPSVYSGAVSFKGGHGIEGTYQNFPPFMAINAKNVFKAKGKSSKGVVIDPELVLEMNPDIIFLDPNNLKLVNEDYKNNTKFYKSLKAVQNGKVYTMLGYNWYYTNVEIALADCYYAASVVYPKQFSDVDPVNKAKEIFSFMLGSSDYYKQLDKEGFGFGKITIGE</sequence>
<dbReference type="InterPro" id="IPR002491">
    <property type="entry name" value="ABC_transptr_periplasmic_BD"/>
</dbReference>
<dbReference type="PANTHER" id="PTHR30535:SF34">
    <property type="entry name" value="MOLYBDATE-BINDING PROTEIN MOLA"/>
    <property type="match status" value="1"/>
</dbReference>
<dbReference type="RefSeq" id="WP_004617150.1">
    <property type="nucleotide sequence ID" value="NZ_ACXX02000002.1"/>
</dbReference>
<dbReference type="Proteomes" id="UP000003860">
    <property type="component" value="Unassembled WGS sequence"/>
</dbReference>
<reference evidence="3" key="2">
    <citation type="submission" date="2011-01" db="EMBL/GenBank/DDBJ databases">
        <title>The Non-contiguous Finished genome of Clostridium papyrosolvens.</title>
        <authorList>
            <person name="Lucas S."/>
            <person name="Copeland A."/>
            <person name="Lapidus A."/>
            <person name="Cheng J.-F."/>
            <person name="Goodwin L."/>
            <person name="Pitluck S."/>
            <person name="Misra M."/>
            <person name="Chertkov O."/>
            <person name="Detter J.C."/>
            <person name="Han C."/>
            <person name="Tapia R."/>
            <person name="Land M."/>
            <person name="Hauser L."/>
            <person name="Kyrpides N."/>
            <person name="Ivanova N."/>
            <person name="Pagani I."/>
            <person name="Mouttaki H."/>
            <person name="He Z."/>
            <person name="Zhou J."/>
            <person name="Hemme C.L."/>
            <person name="Woyke T."/>
        </authorList>
    </citation>
    <scope>NUCLEOTIDE SEQUENCE [LARGE SCALE GENOMIC DNA]</scope>
    <source>
        <strain evidence="3">DSM 2782</strain>
    </source>
</reference>
<comment type="similarity">
    <text evidence="1">Belongs to the bacterial solute-binding protein 8 family.</text>
</comment>
<evidence type="ECO:0000313" key="4">
    <source>
        <dbReference type="Proteomes" id="UP000003860"/>
    </source>
</evidence>
<reference evidence="3" key="1">
    <citation type="submission" date="2009-07" db="EMBL/GenBank/DDBJ databases">
        <authorList>
            <consortium name="US DOE Joint Genome Institute (JGI-PGF)"/>
            <person name="Lucas S."/>
            <person name="Copeland A."/>
            <person name="Lapidus A."/>
            <person name="Glavina del Rio T."/>
            <person name="Tice H."/>
            <person name="Bruce D."/>
            <person name="Goodwin L."/>
            <person name="Pitluck S."/>
            <person name="Larimer F."/>
            <person name="Land M.L."/>
            <person name="Mouttaki H."/>
            <person name="He Z."/>
            <person name="Zhou J."/>
            <person name="Hemme C.L."/>
        </authorList>
    </citation>
    <scope>NUCLEOTIDE SEQUENCE</scope>
    <source>
        <strain evidence="3">DSM 2782</strain>
    </source>
</reference>
<dbReference type="InterPro" id="IPR050902">
    <property type="entry name" value="ABC_Transporter_SBP"/>
</dbReference>
<gene>
    <name evidence="3" type="ORF">Cpap_3488</name>
</gene>
<dbReference type="Gene3D" id="3.40.50.1980">
    <property type="entry name" value="Nitrogenase molybdenum iron protein domain"/>
    <property type="match status" value="2"/>
</dbReference>
<dbReference type="PROSITE" id="PS50983">
    <property type="entry name" value="FE_B12_PBP"/>
    <property type="match status" value="1"/>
</dbReference>
<dbReference type="eggNOG" id="COG0614">
    <property type="taxonomic scope" value="Bacteria"/>
</dbReference>